<gene>
    <name evidence="4" type="ORF">TWF718_001825</name>
</gene>
<evidence type="ECO:0000313" key="5">
    <source>
        <dbReference type="Proteomes" id="UP001313282"/>
    </source>
</evidence>
<evidence type="ECO:0000313" key="4">
    <source>
        <dbReference type="EMBL" id="KAK6357516.1"/>
    </source>
</evidence>
<dbReference type="Gene3D" id="3.40.50.300">
    <property type="entry name" value="P-loop containing nucleotide triphosphate hydrolases"/>
    <property type="match status" value="2"/>
</dbReference>
<accession>A0AAN8N1D9</accession>
<protein>
    <submittedName>
        <fullName evidence="4">Uncharacterized protein</fullName>
    </submittedName>
</protein>
<dbReference type="Proteomes" id="UP001313282">
    <property type="component" value="Unassembled WGS sequence"/>
</dbReference>
<reference evidence="4 5" key="1">
    <citation type="submission" date="2019-10" db="EMBL/GenBank/DDBJ databases">
        <authorList>
            <person name="Palmer J.M."/>
        </authorList>
    </citation>
    <scope>NUCLEOTIDE SEQUENCE [LARGE SCALE GENOMIC DNA]</scope>
    <source>
        <strain evidence="4 5">TWF718</strain>
    </source>
</reference>
<evidence type="ECO:0000256" key="1">
    <source>
        <dbReference type="SAM" id="MobiDB-lite"/>
    </source>
</evidence>
<feature type="compositionally biased region" description="Basic and acidic residues" evidence="1">
    <location>
        <begin position="171"/>
        <end position="182"/>
    </location>
</feature>
<dbReference type="PANTHER" id="PTHR36681">
    <property type="entry name" value="NUCLEAR GTPASE, GERMINAL CENTER-ASSOCIATED, TANDEM DUPLICATE 3"/>
    <property type="match status" value="1"/>
</dbReference>
<dbReference type="PANTHER" id="PTHR36681:SF3">
    <property type="entry name" value="NUCLEAR GTPASE, GERMINAL CENTER-ASSOCIATED, TANDEM DUPLICATE 3"/>
    <property type="match status" value="1"/>
</dbReference>
<dbReference type="Pfam" id="PF24564">
    <property type="entry name" value="DUF7605"/>
    <property type="match status" value="1"/>
</dbReference>
<evidence type="ECO:0000259" key="2">
    <source>
        <dbReference type="Pfam" id="PF00350"/>
    </source>
</evidence>
<name>A0AAN8N1D9_9PEZI</name>
<feature type="domain" description="DUF7605" evidence="3">
    <location>
        <begin position="577"/>
        <end position="749"/>
    </location>
</feature>
<feature type="compositionally biased region" description="Acidic residues" evidence="1">
    <location>
        <begin position="160"/>
        <end position="170"/>
    </location>
</feature>
<organism evidence="4 5">
    <name type="scientific">Orbilia javanica</name>
    <dbReference type="NCBI Taxonomy" id="47235"/>
    <lineage>
        <taxon>Eukaryota</taxon>
        <taxon>Fungi</taxon>
        <taxon>Dikarya</taxon>
        <taxon>Ascomycota</taxon>
        <taxon>Pezizomycotina</taxon>
        <taxon>Orbiliomycetes</taxon>
        <taxon>Orbiliales</taxon>
        <taxon>Orbiliaceae</taxon>
        <taxon>Orbilia</taxon>
    </lineage>
</organism>
<comment type="caution">
    <text evidence="4">The sequence shown here is derived from an EMBL/GenBank/DDBJ whole genome shotgun (WGS) entry which is preliminary data.</text>
</comment>
<feature type="domain" description="Dynamin N-terminal" evidence="2">
    <location>
        <begin position="75"/>
        <end position="332"/>
    </location>
</feature>
<dbReference type="AlphaFoldDB" id="A0AAN8N1D9"/>
<proteinExistence type="predicted"/>
<dbReference type="InterPro" id="IPR045063">
    <property type="entry name" value="Dynamin_N"/>
</dbReference>
<keyword evidence="5" id="KW-1185">Reference proteome</keyword>
<dbReference type="InterPro" id="IPR056024">
    <property type="entry name" value="DUF7605"/>
</dbReference>
<dbReference type="EMBL" id="JAVHNR010000001">
    <property type="protein sequence ID" value="KAK6357516.1"/>
    <property type="molecule type" value="Genomic_DNA"/>
</dbReference>
<dbReference type="Pfam" id="PF00350">
    <property type="entry name" value="Dynamin_N"/>
    <property type="match status" value="1"/>
</dbReference>
<evidence type="ECO:0000259" key="3">
    <source>
        <dbReference type="Pfam" id="PF24564"/>
    </source>
</evidence>
<feature type="region of interest" description="Disordered" evidence="1">
    <location>
        <begin position="158"/>
        <end position="182"/>
    </location>
</feature>
<sequence>MSTTGSSELSGFSDSPEELQKDLGRLVDSGHEILKSLSTELQRIQDLNILGDHGSAILNKIKLSQGFELNPNSIIAFIGESGVGKSTLLNALVDYENIVPTSGLRACTSCATEFSRRPPTVQTAFTAVIEYCTLEDSKEEMEILSEDIQDETSAHGQFYADEDSDSDADATEMRPAKRARRSEIHSTDAYKIALSKLIALFPGFNENGGPTVLKRLEDLYNTSESLKAGKRVIGYDDQETFVKEVHRFISGREGNHDESQLWPLVKVVKIYLDAPVLETGAVLVDLPGLQDNNPARTSIAHRYLQKADKVIVVSRLTRILTNDTATAMARMGYAKQLELDGRKNITIVGTCCDQFELNDAKSEFGSIEEFSVTCEELEKQAKRPSKQELRRLSSDERKNRTEACESARQQLRELCDSFRDLYVPARITQEYSKLLGEDTEVKCFLVASKQYQNLDPDSDEDLFRKTQIPQLREYCSRVPLNQSTVLVKNFIHLDVLRRIHDTKVFVEDLGSLSQQIRKCICTELETAAFKMKEELDGLEVACDKRISKFRESIMEEIANLTQKSIPHCRSVLRGFYKSFHLNTYRAVCNRGGTWNNVNDGRFDKNLNRRYLDFLEDGLRELWKHCWEEVEESLSHFTASVVMLLGGFKSDWTRIIDRECPNPSPEIMESRNAFLGSLDAMSIETSKLLMEQTRRMKDIQHDIISNAISTVRVKTTLKGYYAKATKEKGKGSYDKMVGIVENGIEESKLFQDIKDSIARSLWDLAFVLNVENVDWCFQFERQLQTSITQWTATSKSVGNLEGEEKENLKRVLADLEKLKAPLISEIEMLEIVSKI</sequence>
<dbReference type="InterPro" id="IPR027417">
    <property type="entry name" value="P-loop_NTPase"/>
</dbReference>
<dbReference type="SUPFAM" id="SSF52540">
    <property type="entry name" value="P-loop containing nucleoside triphosphate hydrolases"/>
    <property type="match status" value="1"/>
</dbReference>